<dbReference type="NCBIfam" id="NF033664">
    <property type="entry name" value="PACE_transport"/>
    <property type="match status" value="1"/>
</dbReference>
<sequence>MQATHTPPQKTQVTKTLKERFFHAFLFEILAIGLCAPAAAWAMGKSLFEMGVLTAVIAWIALVWNMIYNAGFDRLQNRLGFVRNMRMRVVHAFGFELGLILIVIPLAAWWLDISLWEAFVLDIALVLFYLPYAFLYNLAYDRSRPRVMAWLGRGKAQAAPADAAGIAPAVAPAGAAAVTRQSPCA</sequence>
<feature type="domain" description="Chlorhexidine efflux transporter" evidence="2">
    <location>
        <begin position="15"/>
        <end position="78"/>
    </location>
</feature>
<dbReference type="InterPro" id="IPR058208">
    <property type="entry name" value="PACE"/>
</dbReference>
<dbReference type="AlphaFoldDB" id="A0A2S5GKU2"/>
<organism evidence="3 4">
    <name type="scientific">Achromobacter spanius</name>
    <dbReference type="NCBI Taxonomy" id="217203"/>
    <lineage>
        <taxon>Bacteria</taxon>
        <taxon>Pseudomonadati</taxon>
        <taxon>Pseudomonadota</taxon>
        <taxon>Betaproteobacteria</taxon>
        <taxon>Burkholderiales</taxon>
        <taxon>Alcaligenaceae</taxon>
        <taxon>Achromobacter</taxon>
    </lineage>
</organism>
<feature type="transmembrane region" description="Helical" evidence="1">
    <location>
        <begin position="21"/>
        <end position="44"/>
    </location>
</feature>
<dbReference type="InterPro" id="IPR007896">
    <property type="entry name" value="BTP_bacteria"/>
</dbReference>
<comment type="caution">
    <text evidence="3">The sequence shown here is derived from an EMBL/GenBank/DDBJ whole genome shotgun (WGS) entry which is preliminary data.</text>
</comment>
<feature type="domain" description="Chlorhexidine efflux transporter" evidence="2">
    <location>
        <begin position="83"/>
        <end position="146"/>
    </location>
</feature>
<evidence type="ECO:0000313" key="3">
    <source>
        <dbReference type="EMBL" id="PPA73677.1"/>
    </source>
</evidence>
<evidence type="ECO:0000313" key="4">
    <source>
        <dbReference type="Proteomes" id="UP000239990"/>
    </source>
</evidence>
<dbReference type="EMBL" id="PREU01000013">
    <property type="protein sequence ID" value="PPA73677.1"/>
    <property type="molecule type" value="Genomic_DNA"/>
</dbReference>
<accession>A0A2S5GKU2</accession>
<feature type="transmembrane region" description="Helical" evidence="1">
    <location>
        <begin position="89"/>
        <end position="110"/>
    </location>
</feature>
<dbReference type="NCBIfam" id="NF033665">
    <property type="entry name" value="PACE_efflu_PCE"/>
    <property type="match status" value="1"/>
</dbReference>
<reference evidence="3 4" key="1">
    <citation type="submission" date="2018-02" db="EMBL/GenBank/DDBJ databases">
        <title>Draft Genome of Achromobacter spanius stain 6.</title>
        <authorList>
            <person name="Gunasekera T.S."/>
            <person name="Radwan O."/>
            <person name="Ruiz O.N."/>
        </authorList>
    </citation>
    <scope>NUCLEOTIDE SEQUENCE [LARGE SCALE GENOMIC DNA]</scope>
    <source>
        <strain evidence="3 4">6</strain>
    </source>
</reference>
<proteinExistence type="predicted"/>
<evidence type="ECO:0000256" key="1">
    <source>
        <dbReference type="SAM" id="Phobius"/>
    </source>
</evidence>
<evidence type="ECO:0000259" key="2">
    <source>
        <dbReference type="Pfam" id="PF05232"/>
    </source>
</evidence>
<keyword evidence="1" id="KW-0472">Membrane</keyword>
<feature type="transmembrane region" description="Helical" evidence="1">
    <location>
        <begin position="50"/>
        <end position="68"/>
    </location>
</feature>
<keyword evidence="1" id="KW-0812">Transmembrane</keyword>
<dbReference type="OrthoDB" id="1631120at2"/>
<dbReference type="Pfam" id="PF05232">
    <property type="entry name" value="BTP"/>
    <property type="match status" value="2"/>
</dbReference>
<feature type="transmembrane region" description="Helical" evidence="1">
    <location>
        <begin position="116"/>
        <end position="138"/>
    </location>
</feature>
<name>A0A2S5GKU2_9BURK</name>
<dbReference type="Proteomes" id="UP000239990">
    <property type="component" value="Unassembled WGS sequence"/>
</dbReference>
<keyword evidence="1" id="KW-1133">Transmembrane helix</keyword>
<protein>
    <recommendedName>
        <fullName evidence="2">Chlorhexidine efflux transporter domain-containing protein</fullName>
    </recommendedName>
</protein>
<dbReference type="RefSeq" id="WP_046806145.1">
    <property type="nucleotide sequence ID" value="NZ_PREU01000013.1"/>
</dbReference>
<gene>
    <name evidence="3" type="ORF">C4E15_23730</name>
</gene>